<feature type="transmembrane region" description="Helical" evidence="8">
    <location>
        <begin position="177"/>
        <end position="195"/>
    </location>
</feature>
<dbReference type="AlphaFoldDB" id="A0A6J4KIA4"/>
<dbReference type="Pfam" id="PF13231">
    <property type="entry name" value="PMT_2"/>
    <property type="match status" value="1"/>
</dbReference>
<dbReference type="GO" id="GO:0016763">
    <property type="term" value="F:pentosyltransferase activity"/>
    <property type="evidence" value="ECO:0007669"/>
    <property type="project" value="TreeGrafter"/>
</dbReference>
<evidence type="ECO:0000256" key="4">
    <source>
        <dbReference type="ARBA" id="ARBA00022679"/>
    </source>
</evidence>
<keyword evidence="6 8" id="KW-1133">Transmembrane helix</keyword>
<keyword evidence="3" id="KW-0328">Glycosyltransferase</keyword>
<reference evidence="10" key="1">
    <citation type="submission" date="2020-02" db="EMBL/GenBank/DDBJ databases">
        <authorList>
            <person name="Meier V. D."/>
        </authorList>
    </citation>
    <scope>NUCLEOTIDE SEQUENCE</scope>
    <source>
        <strain evidence="10">AVDCRST_MAG84</strain>
    </source>
</reference>
<dbReference type="PANTHER" id="PTHR33908">
    <property type="entry name" value="MANNOSYLTRANSFERASE YKCB-RELATED"/>
    <property type="match status" value="1"/>
</dbReference>
<evidence type="ECO:0000256" key="5">
    <source>
        <dbReference type="ARBA" id="ARBA00022692"/>
    </source>
</evidence>
<feature type="transmembrane region" description="Helical" evidence="8">
    <location>
        <begin position="372"/>
        <end position="392"/>
    </location>
</feature>
<evidence type="ECO:0000256" key="3">
    <source>
        <dbReference type="ARBA" id="ARBA00022676"/>
    </source>
</evidence>
<proteinExistence type="predicted"/>
<dbReference type="GO" id="GO:0009103">
    <property type="term" value="P:lipopolysaccharide biosynthetic process"/>
    <property type="evidence" value="ECO:0007669"/>
    <property type="project" value="UniProtKB-ARBA"/>
</dbReference>
<dbReference type="GO" id="GO:0005886">
    <property type="term" value="C:plasma membrane"/>
    <property type="evidence" value="ECO:0007669"/>
    <property type="project" value="UniProtKB-SubCell"/>
</dbReference>
<sequence length="538" mass="61077">MGSTTHQDTSVNTKNSRWLMSLLAIGILLGIGFRFFELDRKLYWHDEAYTSIRAAGFTRQEIDDKLFQNRIVPAPELQKYQRIKPGSTEADTIRSLALEDPQHPPLYFLMARWWMQQFGSSLTASRSLPAILSLLSLPLMYALAQELFASNLAALLATAFLALSPFDILFAQTARQYSLLTATVIGSSWLLLRAVRLRALPNWACYSLAIALGFYTHPFFSLTLIGHGVFIIAYWLFVKKTKLRGHVTNSQFFLAVTAALILYIPWIYVLATNLGRASATTDWTRVSPGWLYLVKLWTLSFTALFFDFDLGFDNIWTYLLRLPFLLLIAAAIYQICRRTTSSTWLFILTSIFVPFLILALPDLILGGKRSAVSRYLISCFPGVQLAVAYLLASNVKNQQRFWQVILALVFTASVASCTVSAFSDTWWSKDLSYFNAEVAKIINKEAIANRSIKDTIVISDRGNDFTNMGDLLSLSYLLDKDVRLMLLSQSPDMEMLNKYSAPLVFRPSEKLISALKQNQRRLEPILEYARLFRVRRAS</sequence>
<dbReference type="InterPro" id="IPR050297">
    <property type="entry name" value="LipidA_mod_glycosyltrf_83"/>
</dbReference>
<accession>A0A6J4KIA4</accession>
<keyword evidence="5 8" id="KW-0812">Transmembrane</keyword>
<dbReference type="EMBL" id="CADCTZ010000046">
    <property type="protein sequence ID" value="CAA9304377.1"/>
    <property type="molecule type" value="Genomic_DNA"/>
</dbReference>
<feature type="transmembrane region" description="Helical" evidence="8">
    <location>
        <begin position="150"/>
        <end position="170"/>
    </location>
</feature>
<gene>
    <name evidence="10" type="ORF">AVDCRST_MAG84-329</name>
</gene>
<name>A0A6J4KIA4_9CYAN</name>
<feature type="transmembrane region" description="Helical" evidence="8">
    <location>
        <begin position="341"/>
        <end position="360"/>
    </location>
</feature>
<protein>
    <submittedName>
        <fullName evidence="10">Glycosyl transferase, family 39</fullName>
    </submittedName>
</protein>
<feature type="transmembrane region" description="Helical" evidence="8">
    <location>
        <begin position="215"/>
        <end position="238"/>
    </location>
</feature>
<feature type="domain" description="Glycosyltransferase RgtA/B/C/D-like" evidence="9">
    <location>
        <begin position="102"/>
        <end position="268"/>
    </location>
</feature>
<feature type="transmembrane region" description="Helical" evidence="8">
    <location>
        <begin position="250"/>
        <end position="269"/>
    </location>
</feature>
<evidence type="ECO:0000256" key="8">
    <source>
        <dbReference type="SAM" id="Phobius"/>
    </source>
</evidence>
<evidence type="ECO:0000256" key="7">
    <source>
        <dbReference type="ARBA" id="ARBA00023136"/>
    </source>
</evidence>
<dbReference type="InterPro" id="IPR038731">
    <property type="entry name" value="RgtA/B/C-like"/>
</dbReference>
<evidence type="ECO:0000256" key="2">
    <source>
        <dbReference type="ARBA" id="ARBA00022475"/>
    </source>
</evidence>
<feature type="transmembrane region" description="Helical" evidence="8">
    <location>
        <begin position="127"/>
        <end position="144"/>
    </location>
</feature>
<dbReference type="PANTHER" id="PTHR33908:SF11">
    <property type="entry name" value="MEMBRANE PROTEIN"/>
    <property type="match status" value="1"/>
</dbReference>
<comment type="subcellular location">
    <subcellularLocation>
        <location evidence="1">Cell membrane</location>
        <topology evidence="1">Multi-pass membrane protein</topology>
    </subcellularLocation>
</comment>
<keyword evidence="4 10" id="KW-0808">Transferase</keyword>
<feature type="transmembrane region" description="Helical" evidence="8">
    <location>
        <begin position="318"/>
        <end position="335"/>
    </location>
</feature>
<feature type="transmembrane region" description="Helical" evidence="8">
    <location>
        <begin position="404"/>
        <end position="422"/>
    </location>
</feature>
<evidence type="ECO:0000259" key="9">
    <source>
        <dbReference type="Pfam" id="PF13231"/>
    </source>
</evidence>
<keyword evidence="2" id="KW-1003">Cell membrane</keyword>
<evidence type="ECO:0000313" key="10">
    <source>
        <dbReference type="EMBL" id="CAA9304377.1"/>
    </source>
</evidence>
<keyword evidence="7 8" id="KW-0472">Membrane</keyword>
<evidence type="ECO:0000256" key="1">
    <source>
        <dbReference type="ARBA" id="ARBA00004651"/>
    </source>
</evidence>
<organism evidence="10">
    <name type="scientific">uncultured Microcoleus sp</name>
    <dbReference type="NCBI Taxonomy" id="259945"/>
    <lineage>
        <taxon>Bacteria</taxon>
        <taxon>Bacillati</taxon>
        <taxon>Cyanobacteriota</taxon>
        <taxon>Cyanophyceae</taxon>
        <taxon>Oscillatoriophycideae</taxon>
        <taxon>Oscillatoriales</taxon>
        <taxon>Microcoleaceae</taxon>
        <taxon>Microcoleus</taxon>
        <taxon>environmental samples</taxon>
    </lineage>
</organism>
<evidence type="ECO:0000256" key="6">
    <source>
        <dbReference type="ARBA" id="ARBA00022989"/>
    </source>
</evidence>
<feature type="transmembrane region" description="Helical" evidence="8">
    <location>
        <begin position="18"/>
        <end position="36"/>
    </location>
</feature>